<evidence type="ECO:0000313" key="3">
    <source>
        <dbReference type="Proteomes" id="UP000271241"/>
    </source>
</evidence>
<organism evidence="2 3">
    <name type="scientific">Thamnocephalis sphaerospora</name>
    <dbReference type="NCBI Taxonomy" id="78915"/>
    <lineage>
        <taxon>Eukaryota</taxon>
        <taxon>Fungi</taxon>
        <taxon>Fungi incertae sedis</taxon>
        <taxon>Zoopagomycota</taxon>
        <taxon>Zoopagomycotina</taxon>
        <taxon>Zoopagomycetes</taxon>
        <taxon>Zoopagales</taxon>
        <taxon>Sigmoideomycetaceae</taxon>
        <taxon>Thamnocephalis</taxon>
    </lineage>
</organism>
<proteinExistence type="predicted"/>
<feature type="region of interest" description="Disordered" evidence="1">
    <location>
        <begin position="227"/>
        <end position="266"/>
    </location>
</feature>
<reference evidence="3" key="1">
    <citation type="journal article" date="2018" name="Nat. Microbiol.">
        <title>Leveraging single-cell genomics to expand the fungal tree of life.</title>
        <authorList>
            <person name="Ahrendt S.R."/>
            <person name="Quandt C.A."/>
            <person name="Ciobanu D."/>
            <person name="Clum A."/>
            <person name="Salamov A."/>
            <person name="Andreopoulos B."/>
            <person name="Cheng J.F."/>
            <person name="Woyke T."/>
            <person name="Pelin A."/>
            <person name="Henrissat B."/>
            <person name="Reynolds N.K."/>
            <person name="Benny G.L."/>
            <person name="Smith M.E."/>
            <person name="James T.Y."/>
            <person name="Grigoriev I.V."/>
        </authorList>
    </citation>
    <scope>NUCLEOTIDE SEQUENCE [LARGE SCALE GENOMIC DNA]</scope>
    <source>
        <strain evidence="3">RSA 1356</strain>
    </source>
</reference>
<feature type="compositionally biased region" description="Polar residues" evidence="1">
    <location>
        <begin position="1"/>
        <end position="11"/>
    </location>
</feature>
<dbReference type="EMBL" id="KZ992777">
    <property type="protein sequence ID" value="RKP07029.1"/>
    <property type="molecule type" value="Genomic_DNA"/>
</dbReference>
<protein>
    <submittedName>
        <fullName evidence="2">Uncharacterized protein</fullName>
    </submittedName>
</protein>
<feature type="compositionally biased region" description="Low complexity" evidence="1">
    <location>
        <begin position="80"/>
        <end position="90"/>
    </location>
</feature>
<evidence type="ECO:0000313" key="2">
    <source>
        <dbReference type="EMBL" id="RKP07029.1"/>
    </source>
</evidence>
<name>A0A4V1IWC0_9FUNG</name>
<gene>
    <name evidence="2" type="ORF">THASP1DRAFT_31156</name>
</gene>
<evidence type="ECO:0000256" key="1">
    <source>
        <dbReference type="SAM" id="MobiDB-lite"/>
    </source>
</evidence>
<feature type="region of interest" description="Disordered" evidence="1">
    <location>
        <begin position="1"/>
        <end position="168"/>
    </location>
</feature>
<accession>A0A4V1IWC0</accession>
<feature type="compositionally biased region" description="Low complexity" evidence="1">
    <location>
        <begin position="108"/>
        <end position="127"/>
    </location>
</feature>
<keyword evidence="3" id="KW-1185">Reference proteome</keyword>
<dbReference type="OrthoDB" id="5595265at2759"/>
<feature type="compositionally biased region" description="Basic and acidic residues" evidence="1">
    <location>
        <begin position="227"/>
        <end position="248"/>
    </location>
</feature>
<feature type="compositionally biased region" description="Gly residues" evidence="1">
    <location>
        <begin position="128"/>
        <end position="145"/>
    </location>
</feature>
<dbReference type="AlphaFoldDB" id="A0A4V1IWC0"/>
<dbReference type="Proteomes" id="UP000271241">
    <property type="component" value="Unassembled WGS sequence"/>
</dbReference>
<sequence length="266" mass="27942">MNSPPQHTNSAAPGMQRAKRPQQDAFPGDAALASPPAKRMQDLNELGGISPSALSRIKRSSLAQRARTEPAAGPHGGNGNDADANDSSASQAKDPFWAELQRYQSMVAEAAAAPKKPPQGRKGSANGAPGGGAAAFGRGSGSGKGGAHKAAAGGAGGATGGAAAVPSAGSQELPCIPVLTPYLDAPYITPKSMNIERKNFMMSLGARENLLSQYWKTRRGIVDITCREKQSPKNPETGHRPRRTRDFDGVTPIEWLREEQQQQQEQ</sequence>